<name>A0AAJ7TKL0_PETMA</name>
<feature type="domain" description="Integrase catalytic" evidence="1">
    <location>
        <begin position="576"/>
        <end position="771"/>
    </location>
</feature>
<dbReference type="Gene3D" id="3.30.420.10">
    <property type="entry name" value="Ribonuclease H-like superfamily/Ribonuclease H"/>
    <property type="match status" value="1"/>
</dbReference>
<dbReference type="InterPro" id="IPR040676">
    <property type="entry name" value="DUF5641"/>
</dbReference>
<dbReference type="InterPro" id="IPR036397">
    <property type="entry name" value="RNaseH_sf"/>
</dbReference>
<dbReference type="PANTHER" id="PTHR47331:SF6">
    <property type="entry name" value="DOUBLECORTIN DOMAIN-CONTAINING PROTEIN"/>
    <property type="match status" value="1"/>
</dbReference>
<dbReference type="InterPro" id="IPR043502">
    <property type="entry name" value="DNA/RNA_pol_sf"/>
</dbReference>
<evidence type="ECO:0000259" key="1">
    <source>
        <dbReference type="PROSITE" id="PS50994"/>
    </source>
</evidence>
<dbReference type="Proteomes" id="UP001318040">
    <property type="component" value="Chromosome 28"/>
</dbReference>
<dbReference type="InterPro" id="IPR012337">
    <property type="entry name" value="RNaseH-like_sf"/>
</dbReference>
<protein>
    <submittedName>
        <fullName evidence="3">Uncharacterized protein LOC116947047</fullName>
    </submittedName>
</protein>
<keyword evidence="2" id="KW-1185">Reference proteome</keyword>
<dbReference type="AlphaFoldDB" id="A0AAJ7TKL0"/>
<dbReference type="KEGG" id="pmrn:116947047"/>
<evidence type="ECO:0000313" key="3">
    <source>
        <dbReference type="RefSeq" id="XP_032818313.1"/>
    </source>
</evidence>
<dbReference type="Pfam" id="PF05380">
    <property type="entry name" value="Peptidase_A17"/>
    <property type="match status" value="1"/>
</dbReference>
<evidence type="ECO:0000313" key="2">
    <source>
        <dbReference type="Proteomes" id="UP001318040"/>
    </source>
</evidence>
<dbReference type="InterPro" id="IPR008042">
    <property type="entry name" value="Retrotrans_Pao"/>
</dbReference>
<dbReference type="GO" id="GO:0003676">
    <property type="term" value="F:nucleic acid binding"/>
    <property type="evidence" value="ECO:0007669"/>
    <property type="project" value="InterPro"/>
</dbReference>
<gene>
    <name evidence="3" type="primary">LOC116947047</name>
</gene>
<dbReference type="InterPro" id="IPR001584">
    <property type="entry name" value="Integrase_cat-core"/>
</dbReference>
<proteinExistence type="predicted"/>
<organism evidence="2 3">
    <name type="scientific">Petromyzon marinus</name>
    <name type="common">Sea lamprey</name>
    <dbReference type="NCBI Taxonomy" id="7757"/>
    <lineage>
        <taxon>Eukaryota</taxon>
        <taxon>Metazoa</taxon>
        <taxon>Chordata</taxon>
        <taxon>Craniata</taxon>
        <taxon>Vertebrata</taxon>
        <taxon>Cyclostomata</taxon>
        <taxon>Hyperoartia</taxon>
        <taxon>Petromyzontiformes</taxon>
        <taxon>Petromyzontidae</taxon>
        <taxon>Petromyzon</taxon>
    </lineage>
</organism>
<dbReference type="PROSITE" id="PS50994">
    <property type="entry name" value="INTEGRASE"/>
    <property type="match status" value="1"/>
</dbReference>
<accession>A0AAJ7TKL0</accession>
<sequence>MKNHFVSFMKNIFDSGHAEAAPLEEGQECWYLPIFGVYHPKKPDQIRVVFDSSAQFKGISLNNVMLTGPDLTNSLLGLLTRFRKESIAVTADIQQMSHCFIVREDDRNYLRFLWYRNNNVDDRIVEYRMKVHVFGNSPSPAVATYGLRRTTQAGEGEFGEDAKQYVERDFYVDNALKSMPTASEAIDLLQRMQGMLATANLRLHKIASSSAEGIQHVGFILGKAKLAPQPEHTIPRLELCGAVLATEVAELILDELDIKLDAVKFYTDSKVVLGYINNQTRRFYTYISNRVERIRRSTQPEQWNYVPTDQNPADLATRSVPASLLKQTIWLTGPAFLLRRDGGPCTTKETFGLIEPESDKEIRPQVTTFVTDVQPRSPLSPHHFEHFSKWTTLVRAIARLMHIADCFHRPMRGTTGSCNGWHHCTVPRTEDELSRARKSTFRCVQQAAYASEIRSINKGEDLPRVSTLRKLNPRMGEDGLLRIGGRLWNAKLDKNGRNPLIIPSQSHIAIFLVRHYHEKVKHQGRHFTEGAIRSAGLWIVGAKRCVASIIHKCIRCRKLRGKQEEQKMADLPADRLSVEPPFTSVGIDVFGPWTVIFRHTRGGLANSKRWAVLFTCMSTRAVHIEVIESMDSSSFINALRRFFAIRGPAKQLRSDCGTNFTGACKELKISTENVEDDSVRKYLSDQGCIWIFNPPHSSHMGGAWERMIGVARRILDSMLGDVGSTRLSHEVLTTLMAEVSAIINSRPLIPVSTDPESPFILTPATLLTQKTDVLTAPTEEASTADLYRRQWRQVQSFANTFWRHWKNEYLATLQVRNKWQSNRPDIQEDDLVLLKDNQAKRNEWPMGRILKSIPSADGKVRKVEVMIAKQGVARTFFRPIVETVLLLSRKDMDK</sequence>
<dbReference type="SUPFAM" id="SSF56672">
    <property type="entry name" value="DNA/RNA polymerases"/>
    <property type="match status" value="1"/>
</dbReference>
<dbReference type="RefSeq" id="XP_032818313.1">
    <property type="nucleotide sequence ID" value="XM_032962422.1"/>
</dbReference>
<reference evidence="3" key="1">
    <citation type="submission" date="2025-08" db="UniProtKB">
        <authorList>
            <consortium name="RefSeq"/>
        </authorList>
    </citation>
    <scope>IDENTIFICATION</scope>
    <source>
        <tissue evidence="3">Sperm</tissue>
    </source>
</reference>
<dbReference type="Pfam" id="PF18701">
    <property type="entry name" value="DUF5641"/>
    <property type="match status" value="1"/>
</dbReference>
<dbReference type="SUPFAM" id="SSF53098">
    <property type="entry name" value="Ribonuclease H-like"/>
    <property type="match status" value="1"/>
</dbReference>
<dbReference type="GO" id="GO:0015074">
    <property type="term" value="P:DNA integration"/>
    <property type="evidence" value="ECO:0007669"/>
    <property type="project" value="InterPro"/>
</dbReference>
<dbReference type="PANTHER" id="PTHR47331">
    <property type="entry name" value="PHD-TYPE DOMAIN-CONTAINING PROTEIN"/>
    <property type="match status" value="1"/>
</dbReference>